<dbReference type="EMBL" id="JBHSDK010000028">
    <property type="protein sequence ID" value="MFC4337378.1"/>
    <property type="molecule type" value="Genomic_DNA"/>
</dbReference>
<comment type="caution">
    <text evidence="3">The sequence shown here is derived from an EMBL/GenBank/DDBJ whole genome shotgun (WGS) entry which is preliminary data.</text>
</comment>
<evidence type="ECO:0000313" key="3">
    <source>
        <dbReference type="EMBL" id="MFC4337378.1"/>
    </source>
</evidence>
<feature type="domain" description="Ricin B lectin" evidence="2">
    <location>
        <begin position="49"/>
        <end position="165"/>
    </location>
</feature>
<name>A0ABV8U2Q1_9ACTN</name>
<feature type="signal peptide" evidence="1">
    <location>
        <begin position="1"/>
        <end position="26"/>
    </location>
</feature>
<evidence type="ECO:0000256" key="1">
    <source>
        <dbReference type="SAM" id="SignalP"/>
    </source>
</evidence>
<protein>
    <submittedName>
        <fullName evidence="3">Ricin-type beta-trefoil lectin domain protein</fullName>
    </submittedName>
</protein>
<evidence type="ECO:0000259" key="2">
    <source>
        <dbReference type="SMART" id="SM00458"/>
    </source>
</evidence>
<accession>A0ABV8U2Q1</accession>
<organism evidence="3 4">
    <name type="scientific">Salininema proteolyticum</name>
    <dbReference type="NCBI Taxonomy" id="1607685"/>
    <lineage>
        <taxon>Bacteria</taxon>
        <taxon>Bacillati</taxon>
        <taxon>Actinomycetota</taxon>
        <taxon>Actinomycetes</taxon>
        <taxon>Glycomycetales</taxon>
        <taxon>Glycomycetaceae</taxon>
        <taxon>Salininema</taxon>
    </lineage>
</organism>
<dbReference type="InterPro" id="IPR000772">
    <property type="entry name" value="Ricin_B_lectin"/>
</dbReference>
<keyword evidence="1" id="KW-0732">Signal</keyword>
<dbReference type="SMART" id="SM00458">
    <property type="entry name" value="RICIN"/>
    <property type="match status" value="1"/>
</dbReference>
<keyword evidence="4" id="KW-1185">Reference proteome</keyword>
<evidence type="ECO:0000313" key="4">
    <source>
        <dbReference type="Proteomes" id="UP001595823"/>
    </source>
</evidence>
<dbReference type="SUPFAM" id="SSF50370">
    <property type="entry name" value="Ricin B-like lectins"/>
    <property type="match status" value="1"/>
</dbReference>
<feature type="chain" id="PRO_5045770412" evidence="1">
    <location>
        <begin position="27"/>
        <end position="167"/>
    </location>
</feature>
<reference evidence="4" key="1">
    <citation type="journal article" date="2019" name="Int. J. Syst. Evol. Microbiol.">
        <title>The Global Catalogue of Microorganisms (GCM) 10K type strain sequencing project: providing services to taxonomists for standard genome sequencing and annotation.</title>
        <authorList>
            <consortium name="The Broad Institute Genomics Platform"/>
            <consortium name="The Broad Institute Genome Sequencing Center for Infectious Disease"/>
            <person name="Wu L."/>
            <person name="Ma J."/>
        </authorList>
    </citation>
    <scope>NUCLEOTIDE SEQUENCE [LARGE SCALE GENOMIC DNA]</scope>
    <source>
        <strain evidence="4">IBRC-M 10908</strain>
    </source>
</reference>
<dbReference type="Pfam" id="PF00652">
    <property type="entry name" value="Ricin_B_lectin"/>
    <property type="match status" value="1"/>
</dbReference>
<dbReference type="Gene3D" id="2.80.10.50">
    <property type="match status" value="1"/>
</dbReference>
<dbReference type="InterPro" id="IPR035992">
    <property type="entry name" value="Ricin_B-like_lectins"/>
</dbReference>
<gene>
    <name evidence="3" type="ORF">ACFPET_19450</name>
</gene>
<proteinExistence type="predicted"/>
<dbReference type="PROSITE" id="PS50231">
    <property type="entry name" value="RICIN_B_LECTIN"/>
    <property type="match status" value="1"/>
</dbReference>
<sequence>MLKRLSAVLLSAMALLFGSLAGPANASSNDLGHRQLVTDGDLESNAVLRVIFVNAQTGLCLDSNYDGAVYTLGCNGGNYQDWRWDTSNGTIVNVQTGLCLDSNYSGDVYTLGCNGGDYQRWSAVDSGDSWVLHNVQTGLVLDSTHDGAVYTLDANGGNYQRWDAYLS</sequence>
<dbReference type="CDD" id="cd23415">
    <property type="entry name" value="beta-trefoil_Ricin_AH"/>
    <property type="match status" value="1"/>
</dbReference>
<dbReference type="RefSeq" id="WP_380624296.1">
    <property type="nucleotide sequence ID" value="NZ_JBHSDK010000028.1"/>
</dbReference>
<dbReference type="Proteomes" id="UP001595823">
    <property type="component" value="Unassembled WGS sequence"/>
</dbReference>